<evidence type="ECO:0000313" key="3">
    <source>
        <dbReference type="EMBL" id="MFB9716360.1"/>
    </source>
</evidence>
<accession>A0ABV5UW33</accession>
<dbReference type="RefSeq" id="WP_345045318.1">
    <property type="nucleotide sequence ID" value="NZ_BAABED010000001.1"/>
</dbReference>
<evidence type="ECO:0000256" key="1">
    <source>
        <dbReference type="SAM" id="MobiDB-lite"/>
    </source>
</evidence>
<feature type="chain" id="PRO_5046476410" evidence="2">
    <location>
        <begin position="34"/>
        <end position="121"/>
    </location>
</feature>
<keyword evidence="2" id="KW-0732">Signal</keyword>
<comment type="caution">
    <text evidence="3">The sequence shown here is derived from an EMBL/GenBank/DDBJ whole genome shotgun (WGS) entry which is preliminary data.</text>
</comment>
<evidence type="ECO:0000256" key="2">
    <source>
        <dbReference type="SAM" id="SignalP"/>
    </source>
</evidence>
<reference evidence="3 4" key="1">
    <citation type="submission" date="2024-09" db="EMBL/GenBank/DDBJ databases">
        <authorList>
            <person name="Sun Q."/>
            <person name="Mori K."/>
        </authorList>
    </citation>
    <scope>NUCLEOTIDE SEQUENCE [LARGE SCALE GENOMIC DNA]</scope>
    <source>
        <strain evidence="3 4">JCM 13519</strain>
    </source>
</reference>
<evidence type="ECO:0000313" key="4">
    <source>
        <dbReference type="Proteomes" id="UP001589536"/>
    </source>
</evidence>
<name>A0ABV5UW33_9MICC</name>
<feature type="region of interest" description="Disordered" evidence="1">
    <location>
        <begin position="101"/>
        <end position="121"/>
    </location>
</feature>
<protein>
    <submittedName>
        <fullName evidence="3">Uncharacterized protein</fullName>
    </submittedName>
</protein>
<keyword evidence="4" id="KW-1185">Reference proteome</keyword>
<feature type="signal peptide" evidence="2">
    <location>
        <begin position="1"/>
        <end position="33"/>
    </location>
</feature>
<dbReference type="Proteomes" id="UP001589536">
    <property type="component" value="Unassembled WGS sequence"/>
</dbReference>
<proteinExistence type="predicted"/>
<dbReference type="EMBL" id="JBHMBH010000046">
    <property type="protein sequence ID" value="MFB9716360.1"/>
    <property type="molecule type" value="Genomic_DNA"/>
</dbReference>
<sequence>MTTTLEQRTLRVSAMIAAAACLTMGLGTPGANSATDTVTGTTYDVSSGAVVQHGNAKDTPANPFIDRDGTFYFQQSVAQYAKTGPQTWDFYSGTHFDDATRSSISDAVNPSDSTDKNNVTT</sequence>
<organism evidence="3 4">
    <name type="scientific">Arthrobacter methylotrophus</name>
    <dbReference type="NCBI Taxonomy" id="121291"/>
    <lineage>
        <taxon>Bacteria</taxon>
        <taxon>Bacillati</taxon>
        <taxon>Actinomycetota</taxon>
        <taxon>Actinomycetes</taxon>
        <taxon>Micrococcales</taxon>
        <taxon>Micrococcaceae</taxon>
        <taxon>Arthrobacter</taxon>
    </lineage>
</organism>
<gene>
    <name evidence="3" type="ORF">ACFFPI_19860</name>
</gene>